<evidence type="ECO:0000313" key="2">
    <source>
        <dbReference type="Proteomes" id="UP000183794"/>
    </source>
</evidence>
<gene>
    <name evidence="1" type="ORF">NVI5450_4679</name>
</gene>
<accession>A0A1L0F7Q7</accession>
<name>A0A1L0F7Q7_9GAMM</name>
<dbReference type="EMBL" id="FPLD01000135">
    <property type="protein sequence ID" value="SGZ18676.1"/>
    <property type="molecule type" value="Genomic_DNA"/>
</dbReference>
<organism evidence="1 2">
    <name type="scientific">Moritella viscosa</name>
    <dbReference type="NCBI Taxonomy" id="80854"/>
    <lineage>
        <taxon>Bacteria</taxon>
        <taxon>Pseudomonadati</taxon>
        <taxon>Pseudomonadota</taxon>
        <taxon>Gammaproteobacteria</taxon>
        <taxon>Alteromonadales</taxon>
        <taxon>Moritellaceae</taxon>
        <taxon>Moritella</taxon>
    </lineage>
</organism>
<proteinExistence type="predicted"/>
<protein>
    <submittedName>
        <fullName evidence="1">GGDEF domain protein</fullName>
    </submittedName>
</protein>
<dbReference type="Proteomes" id="UP000183794">
    <property type="component" value="Unassembled WGS sequence"/>
</dbReference>
<dbReference type="AlphaFoldDB" id="A0A1L0F7Q7"/>
<sequence>MAAEVATNLKKQGLIDLVLCFSPSLTVAESIESTFSWRLNSSFNGAIGSIGGSYTYQNMLYMTDEF</sequence>
<reference evidence="1 2" key="1">
    <citation type="submission" date="2016-11" db="EMBL/GenBank/DDBJ databases">
        <authorList>
            <person name="Jaros S."/>
            <person name="Januszkiewicz K."/>
            <person name="Wedrychowicz H."/>
        </authorList>
    </citation>
    <scope>NUCLEOTIDE SEQUENCE [LARGE SCALE GENOMIC DNA]</scope>
    <source>
        <strain evidence="1">NVI 5450</strain>
    </source>
</reference>
<evidence type="ECO:0000313" key="1">
    <source>
        <dbReference type="EMBL" id="SGZ18676.1"/>
    </source>
</evidence>